<sequence length="72" mass="8292">MAKELKFMQNYIEVAPAPLISHQRYSSCPKLETIVEEASTEKFETVPKSPIMFLLPVLFTFLSYSLLCRHVV</sequence>
<comment type="caution">
    <text evidence="2">The sequence shown here is derived from an EMBL/GenBank/DDBJ whole genome shotgun (WGS) entry which is preliminary data.</text>
</comment>
<reference evidence="2 3" key="1">
    <citation type="journal article" date="2023" name="G3 (Bethesda)">
        <title>A haplotype-resolved chromosome-scale genome for Quercus rubra L. provides insights into the genetics of adaptive traits for red oak species.</title>
        <authorList>
            <person name="Kapoor B."/>
            <person name="Jenkins J."/>
            <person name="Schmutz J."/>
            <person name="Zhebentyayeva T."/>
            <person name="Kuelheim C."/>
            <person name="Coggeshall M."/>
            <person name="Heim C."/>
            <person name="Lasky J.R."/>
            <person name="Leites L."/>
            <person name="Islam-Faridi N."/>
            <person name="Romero-Severson J."/>
            <person name="DeLeo V.L."/>
            <person name="Lucas S.M."/>
            <person name="Lazic D."/>
            <person name="Gailing O."/>
            <person name="Carlson J."/>
            <person name="Staton M."/>
        </authorList>
    </citation>
    <scope>NUCLEOTIDE SEQUENCE [LARGE SCALE GENOMIC DNA]</scope>
    <source>
        <strain evidence="2">Pseudo-F2</strain>
    </source>
</reference>
<keyword evidence="1" id="KW-1133">Transmembrane helix</keyword>
<dbReference type="PANTHER" id="PTHR36063">
    <property type="entry name" value="ARABIDOPSIS THALIANA GENOMIC DNA, CHROMOSOME 5, P1 CLONE:MOK16"/>
    <property type="match status" value="1"/>
</dbReference>
<protein>
    <submittedName>
        <fullName evidence="2">Uncharacterized protein</fullName>
    </submittedName>
</protein>
<dbReference type="Proteomes" id="UP001324115">
    <property type="component" value="Unassembled WGS sequence"/>
</dbReference>
<keyword evidence="3" id="KW-1185">Reference proteome</keyword>
<dbReference type="AlphaFoldDB" id="A0AAN7FDY2"/>
<evidence type="ECO:0000313" key="2">
    <source>
        <dbReference type="EMBL" id="KAK4589130.1"/>
    </source>
</evidence>
<gene>
    <name evidence="2" type="ORF">RGQ29_019925</name>
</gene>
<keyword evidence="1" id="KW-0472">Membrane</keyword>
<name>A0AAN7FDY2_QUERU</name>
<evidence type="ECO:0000256" key="1">
    <source>
        <dbReference type="SAM" id="Phobius"/>
    </source>
</evidence>
<accession>A0AAN7FDY2</accession>
<evidence type="ECO:0000313" key="3">
    <source>
        <dbReference type="Proteomes" id="UP001324115"/>
    </source>
</evidence>
<dbReference type="PANTHER" id="PTHR36063:SF1">
    <property type="entry name" value="ARABIDOPSIS THALIANA GENOMIC DNA, CHROMOSOME 5, P1 CLONE:MOK16"/>
    <property type="match status" value="1"/>
</dbReference>
<keyword evidence="1" id="KW-0812">Transmembrane</keyword>
<dbReference type="EMBL" id="JAXUIC010000005">
    <property type="protein sequence ID" value="KAK4589130.1"/>
    <property type="molecule type" value="Genomic_DNA"/>
</dbReference>
<feature type="transmembrane region" description="Helical" evidence="1">
    <location>
        <begin position="49"/>
        <end position="67"/>
    </location>
</feature>
<proteinExistence type="predicted"/>
<organism evidence="2 3">
    <name type="scientific">Quercus rubra</name>
    <name type="common">Northern red oak</name>
    <name type="synonym">Quercus borealis</name>
    <dbReference type="NCBI Taxonomy" id="3512"/>
    <lineage>
        <taxon>Eukaryota</taxon>
        <taxon>Viridiplantae</taxon>
        <taxon>Streptophyta</taxon>
        <taxon>Embryophyta</taxon>
        <taxon>Tracheophyta</taxon>
        <taxon>Spermatophyta</taxon>
        <taxon>Magnoliopsida</taxon>
        <taxon>eudicotyledons</taxon>
        <taxon>Gunneridae</taxon>
        <taxon>Pentapetalae</taxon>
        <taxon>rosids</taxon>
        <taxon>fabids</taxon>
        <taxon>Fagales</taxon>
        <taxon>Fagaceae</taxon>
        <taxon>Quercus</taxon>
    </lineage>
</organism>